<accession>A0ABU9VXY5</accession>
<proteinExistence type="predicted"/>
<dbReference type="Proteomes" id="UP001407405">
    <property type="component" value="Unassembled WGS sequence"/>
</dbReference>
<comment type="caution">
    <text evidence="1">The sequence shown here is derived from an EMBL/GenBank/DDBJ whole genome shotgun (WGS) entry which is preliminary data.</text>
</comment>
<gene>
    <name evidence="1" type="ORF">AAIG11_14500</name>
</gene>
<dbReference type="Pfam" id="PF07927">
    <property type="entry name" value="HicA_toxin"/>
    <property type="match status" value="1"/>
</dbReference>
<evidence type="ECO:0000313" key="1">
    <source>
        <dbReference type="EMBL" id="MEN1761695.1"/>
    </source>
</evidence>
<dbReference type="InterPro" id="IPR012933">
    <property type="entry name" value="HicA_mRNA_interferase"/>
</dbReference>
<dbReference type="SUPFAM" id="SSF54786">
    <property type="entry name" value="YcfA/nrd intein domain"/>
    <property type="match status" value="1"/>
</dbReference>
<dbReference type="EMBL" id="JBCITM010000020">
    <property type="protein sequence ID" value="MEN1761695.1"/>
    <property type="molecule type" value="Genomic_DNA"/>
</dbReference>
<dbReference type="RefSeq" id="WP_343186980.1">
    <property type="nucleotide sequence ID" value="NZ_JBCITM010000020.1"/>
</dbReference>
<sequence length="87" mass="10389">MSKEEKLIQKLLSNPTPVTFTYQDLVRLMSYFGYHLNEKHAGSRIRFWHNETKAVFSMHKPHPGNELKKYQVLEVIRFLRKQGDINE</sequence>
<reference evidence="1 2" key="1">
    <citation type="submission" date="2024-04" db="EMBL/GenBank/DDBJ databases">
        <title>Genome sequencing and metabolic network reconstruction of aminoacids and betaine degradation by Anoxynatronum sibiricum.</title>
        <authorList>
            <person name="Detkova E.N."/>
            <person name="Boltjanskaja Y.V."/>
            <person name="Mardanov A.V."/>
            <person name="Kevbrin V."/>
        </authorList>
    </citation>
    <scope>NUCLEOTIDE SEQUENCE [LARGE SCALE GENOMIC DNA]</scope>
    <source>
        <strain evidence="1 2">Z-7981</strain>
    </source>
</reference>
<keyword evidence="2" id="KW-1185">Reference proteome</keyword>
<evidence type="ECO:0000313" key="2">
    <source>
        <dbReference type="Proteomes" id="UP001407405"/>
    </source>
</evidence>
<organism evidence="1 2">
    <name type="scientific">Anoxynatronum sibiricum</name>
    <dbReference type="NCBI Taxonomy" id="210623"/>
    <lineage>
        <taxon>Bacteria</taxon>
        <taxon>Bacillati</taxon>
        <taxon>Bacillota</taxon>
        <taxon>Clostridia</taxon>
        <taxon>Eubacteriales</taxon>
        <taxon>Clostridiaceae</taxon>
        <taxon>Anoxynatronum</taxon>
    </lineage>
</organism>
<name>A0ABU9VXY5_9CLOT</name>
<protein>
    <submittedName>
        <fullName evidence="1">Type II toxin-antitoxin system HicA family toxin</fullName>
    </submittedName>
</protein>